<gene>
    <name evidence="3" type="ORF">CLV89_101692</name>
</gene>
<evidence type="ECO:0000256" key="1">
    <source>
        <dbReference type="SAM" id="Phobius"/>
    </source>
</evidence>
<feature type="transmembrane region" description="Helical" evidence="1">
    <location>
        <begin position="48"/>
        <end position="68"/>
    </location>
</feature>
<feature type="transmembrane region" description="Helical" evidence="1">
    <location>
        <begin position="74"/>
        <end position="95"/>
    </location>
</feature>
<dbReference type="RefSeq" id="WP_106162197.1">
    <property type="nucleotide sequence ID" value="NZ_PVUF01000001.1"/>
</dbReference>
<feature type="transmembrane region" description="Helical" evidence="1">
    <location>
        <begin position="206"/>
        <end position="239"/>
    </location>
</feature>
<organism evidence="3 4">
    <name type="scientific">Tritonibacter scottomollicae</name>
    <name type="common">Epibacterium scottomollicae</name>
    <dbReference type="NCBI Taxonomy" id="483013"/>
    <lineage>
        <taxon>Bacteria</taxon>
        <taxon>Pseudomonadati</taxon>
        <taxon>Pseudomonadota</taxon>
        <taxon>Alphaproteobacteria</taxon>
        <taxon>Rhodobacterales</taxon>
        <taxon>Paracoccaceae</taxon>
        <taxon>Tritonibacter</taxon>
    </lineage>
</organism>
<proteinExistence type="predicted"/>
<evidence type="ECO:0000313" key="3">
    <source>
        <dbReference type="EMBL" id="PRZ50469.1"/>
    </source>
</evidence>
<dbReference type="Proteomes" id="UP000237718">
    <property type="component" value="Unassembled WGS sequence"/>
</dbReference>
<dbReference type="Pfam" id="PF00487">
    <property type="entry name" value="FA_desaturase"/>
    <property type="match status" value="1"/>
</dbReference>
<keyword evidence="1" id="KW-0812">Transmembrane</keyword>
<dbReference type="InterPro" id="IPR005804">
    <property type="entry name" value="FA_desaturase_dom"/>
</dbReference>
<protein>
    <submittedName>
        <fullName evidence="3">Fatty acid desaturase</fullName>
    </submittedName>
</protein>
<accession>A0A2T1APE6</accession>
<reference evidence="3 4" key="1">
    <citation type="submission" date="2018-03" db="EMBL/GenBank/DDBJ databases">
        <title>Genomic Encyclopedia of Archaeal and Bacterial Type Strains, Phase II (KMG-II): from individual species to whole genera.</title>
        <authorList>
            <person name="Goeker M."/>
        </authorList>
    </citation>
    <scope>NUCLEOTIDE SEQUENCE [LARGE SCALE GENOMIC DNA]</scope>
    <source>
        <strain evidence="3 4">DSM 25328</strain>
    </source>
</reference>
<feature type="domain" description="Fatty acid desaturase" evidence="2">
    <location>
        <begin position="74"/>
        <end position="312"/>
    </location>
</feature>
<comment type="caution">
    <text evidence="3">The sequence shown here is derived from an EMBL/GenBank/DDBJ whole genome shotgun (WGS) entry which is preliminary data.</text>
</comment>
<dbReference type="GO" id="GO:0006629">
    <property type="term" value="P:lipid metabolic process"/>
    <property type="evidence" value="ECO:0007669"/>
    <property type="project" value="InterPro"/>
</dbReference>
<dbReference type="EMBL" id="PVUF01000001">
    <property type="protein sequence ID" value="PRZ50469.1"/>
    <property type="molecule type" value="Genomic_DNA"/>
</dbReference>
<feature type="transmembrane region" description="Helical" evidence="1">
    <location>
        <begin position="170"/>
        <end position="186"/>
    </location>
</feature>
<keyword evidence="1" id="KW-1133">Transmembrane helix</keyword>
<dbReference type="AlphaFoldDB" id="A0A2T1APE6"/>
<evidence type="ECO:0000313" key="4">
    <source>
        <dbReference type="Proteomes" id="UP000237718"/>
    </source>
</evidence>
<name>A0A2T1APE6_TRISK</name>
<evidence type="ECO:0000259" key="2">
    <source>
        <dbReference type="Pfam" id="PF00487"/>
    </source>
</evidence>
<keyword evidence="1" id="KW-0472">Membrane</keyword>
<dbReference type="CDD" id="cd03509">
    <property type="entry name" value="DesA_FADS-like"/>
    <property type="match status" value="1"/>
</dbReference>
<dbReference type="OrthoDB" id="784276at2"/>
<sequence>MRDLTEEEQIAAAQAVADVSDRIETPLEVALTPDAAEAHAALPRHPEWGTFALILACYLVWGGALFGLAQVSHLLAVLLAGGMVALHSSLCHEVLHGHPFRSRRLNEALVVLPLNLAVPYGRFRDTHLQHHQDEDLTDPYDDPESNFHDPAVWARLPAWRQRLLRVNNTLLGRMVIGPVIGQISFMQEDWTLVRRGQRGILRDWGLHALGTALVLWIVSLSALPVLAYLCAAYLGLSVLKIRTYLEHRAHEDMHGRTAIVESRGLMGAVLGFLFLNNNLHIVHHLYPGVAWHQLPALYKRHQARFQARNDGYVLASYASVFRQFAVRAKDPVPHPLWKSPE</sequence>